<dbReference type="Gene3D" id="3.90.215.10">
    <property type="entry name" value="Gamma Fibrinogen, chain A, domain 1"/>
    <property type="match status" value="1"/>
</dbReference>
<evidence type="ECO:0000256" key="1">
    <source>
        <dbReference type="ARBA" id="ARBA00004613"/>
    </source>
</evidence>
<evidence type="ECO:0000256" key="3">
    <source>
        <dbReference type="ARBA" id="ARBA00023157"/>
    </source>
</evidence>
<dbReference type="GO" id="GO:0070527">
    <property type="term" value="P:platelet aggregation"/>
    <property type="evidence" value="ECO:0007669"/>
    <property type="project" value="TreeGrafter"/>
</dbReference>
<dbReference type="GO" id="GO:0072377">
    <property type="term" value="P:blood coagulation, common pathway"/>
    <property type="evidence" value="ECO:0007669"/>
    <property type="project" value="TreeGrafter"/>
</dbReference>
<dbReference type="PANTHER" id="PTHR47221:SF5">
    <property type="entry name" value="FIBRINOGEN C-TERMINAL DOMAIN-CONTAINING PROTEIN"/>
    <property type="match status" value="1"/>
</dbReference>
<dbReference type="GO" id="GO:0005201">
    <property type="term" value="F:extracellular matrix structural constituent"/>
    <property type="evidence" value="ECO:0007669"/>
    <property type="project" value="TreeGrafter"/>
</dbReference>
<keyword evidence="3" id="KW-1015">Disulfide bond</keyword>
<dbReference type="Pfam" id="PF00147">
    <property type="entry name" value="Fibrinogen_C"/>
    <property type="match status" value="1"/>
</dbReference>
<dbReference type="GO" id="GO:0034116">
    <property type="term" value="P:positive regulation of heterotypic cell-cell adhesion"/>
    <property type="evidence" value="ECO:0007669"/>
    <property type="project" value="TreeGrafter"/>
</dbReference>
<dbReference type="GO" id="GO:0030674">
    <property type="term" value="F:protein-macromolecule adaptor activity"/>
    <property type="evidence" value="ECO:0007669"/>
    <property type="project" value="TreeGrafter"/>
</dbReference>
<sequence length="304" mass="34694">MKTMRNEQVLPIKDDKNIFSRTYLRRTGSADGNTILRLSFEITEILQNEVPVRGVSARLDMPHKSIASTLKHTLDSFKQQADELEYFRPEEECRVELLELRHTISSLENKLFIGEWQLRNLREHNHFYRPHKATPPPGPNMTADVAGVIPTSLPHASGNLIVYDRGVLNIQHLNISHQDKYRLQFGLYSGLAGDALSGGGRMEDQWSISHNSMQFSTRDQDNDRFLKGSCAKENKGGWWFNRCHAVNLNGKYYRSGEYKGKYDNGVVWLTWRGLWYSLHHTTMKVRPLRFMDSLGSGAGAGAGD</sequence>
<dbReference type="PROSITE" id="PS51406">
    <property type="entry name" value="FIBRINOGEN_C_2"/>
    <property type="match status" value="1"/>
</dbReference>
<protein>
    <recommendedName>
        <fullName evidence="5">Fibrinogen C-terminal domain-containing protein</fullName>
    </recommendedName>
</protein>
<evidence type="ECO:0000256" key="4">
    <source>
        <dbReference type="ARBA" id="ARBA00023180"/>
    </source>
</evidence>
<dbReference type="InterPro" id="IPR002181">
    <property type="entry name" value="Fibrinogen_a/b/g_C_dom"/>
</dbReference>
<dbReference type="GO" id="GO:0042730">
    <property type="term" value="P:fibrinolysis"/>
    <property type="evidence" value="ECO:0007669"/>
    <property type="project" value="TreeGrafter"/>
</dbReference>
<keyword evidence="4" id="KW-0325">Glycoprotein</keyword>
<feature type="domain" description="Fibrinogen C-terminal" evidence="5">
    <location>
        <begin position="176"/>
        <end position="289"/>
    </location>
</feature>
<comment type="subcellular location">
    <subcellularLocation>
        <location evidence="1">Secreted</location>
    </subcellularLocation>
</comment>
<accession>A0A0P7V6Z7</accession>
<evidence type="ECO:0000313" key="7">
    <source>
        <dbReference type="Proteomes" id="UP000034805"/>
    </source>
</evidence>
<keyword evidence="2" id="KW-0964">Secreted</keyword>
<name>A0A0P7V6Z7_SCLFO</name>
<evidence type="ECO:0000256" key="2">
    <source>
        <dbReference type="ARBA" id="ARBA00022525"/>
    </source>
</evidence>
<dbReference type="EMBL" id="JARO02000616">
    <property type="protein sequence ID" value="KPP77924.1"/>
    <property type="molecule type" value="Genomic_DNA"/>
</dbReference>
<comment type="caution">
    <text evidence="6">The sequence shown here is derived from an EMBL/GenBank/DDBJ whole genome shotgun (WGS) entry which is preliminary data.</text>
</comment>
<reference evidence="6 7" key="1">
    <citation type="submission" date="2015-08" db="EMBL/GenBank/DDBJ databases">
        <title>The genome of the Asian arowana (Scleropages formosus).</title>
        <authorList>
            <person name="Tan M.H."/>
            <person name="Gan H.M."/>
            <person name="Croft L.J."/>
            <person name="Austin C.M."/>
        </authorList>
    </citation>
    <scope>NUCLEOTIDE SEQUENCE [LARGE SCALE GENOMIC DNA]</scope>
    <source>
        <strain evidence="6">Aro1</strain>
    </source>
</reference>
<dbReference type="InterPro" id="IPR037579">
    <property type="entry name" value="FIB_ANG-like"/>
</dbReference>
<dbReference type="GO" id="GO:0005577">
    <property type="term" value="C:fibrinogen complex"/>
    <property type="evidence" value="ECO:0007669"/>
    <property type="project" value="TreeGrafter"/>
</dbReference>
<gene>
    <name evidence="6" type="ORF">Z043_102601</name>
</gene>
<evidence type="ECO:0000313" key="6">
    <source>
        <dbReference type="EMBL" id="KPP77924.1"/>
    </source>
</evidence>
<dbReference type="InterPro" id="IPR036056">
    <property type="entry name" value="Fibrinogen-like_C"/>
</dbReference>
<dbReference type="InterPro" id="IPR014716">
    <property type="entry name" value="Fibrinogen_a/b/g_C_1"/>
</dbReference>
<proteinExistence type="predicted"/>
<dbReference type="Proteomes" id="UP000034805">
    <property type="component" value="Unassembled WGS sequence"/>
</dbReference>
<organism evidence="6 7">
    <name type="scientific">Scleropages formosus</name>
    <name type="common">Asian bonytongue</name>
    <name type="synonym">Osteoglossum formosum</name>
    <dbReference type="NCBI Taxonomy" id="113540"/>
    <lineage>
        <taxon>Eukaryota</taxon>
        <taxon>Metazoa</taxon>
        <taxon>Chordata</taxon>
        <taxon>Craniata</taxon>
        <taxon>Vertebrata</taxon>
        <taxon>Euteleostomi</taxon>
        <taxon>Actinopterygii</taxon>
        <taxon>Neopterygii</taxon>
        <taxon>Teleostei</taxon>
        <taxon>Osteoglossocephala</taxon>
        <taxon>Osteoglossomorpha</taxon>
        <taxon>Osteoglossiformes</taxon>
        <taxon>Osteoglossidae</taxon>
        <taxon>Scleropages</taxon>
    </lineage>
</organism>
<dbReference type="SMART" id="SM00186">
    <property type="entry name" value="FBG"/>
    <property type="match status" value="1"/>
</dbReference>
<dbReference type="AlphaFoldDB" id="A0A0P7V6Z7"/>
<evidence type="ECO:0000259" key="5">
    <source>
        <dbReference type="PROSITE" id="PS51406"/>
    </source>
</evidence>
<dbReference type="SUPFAM" id="SSF56496">
    <property type="entry name" value="Fibrinogen C-terminal domain-like"/>
    <property type="match status" value="1"/>
</dbReference>
<dbReference type="PANTHER" id="PTHR47221">
    <property type="entry name" value="FIBRINOGEN ALPHA CHAIN"/>
    <property type="match status" value="1"/>
</dbReference>